<organism evidence="2 3">
    <name type="scientific">Rangifer tarandus platyrhynchus</name>
    <name type="common">Svalbard reindeer</name>
    <dbReference type="NCBI Taxonomy" id="3082113"/>
    <lineage>
        <taxon>Eukaryota</taxon>
        <taxon>Metazoa</taxon>
        <taxon>Chordata</taxon>
        <taxon>Craniata</taxon>
        <taxon>Vertebrata</taxon>
        <taxon>Euteleostomi</taxon>
        <taxon>Mammalia</taxon>
        <taxon>Eutheria</taxon>
        <taxon>Laurasiatheria</taxon>
        <taxon>Artiodactyla</taxon>
        <taxon>Ruminantia</taxon>
        <taxon>Pecora</taxon>
        <taxon>Cervidae</taxon>
        <taxon>Odocoileinae</taxon>
        <taxon>Rangifer</taxon>
    </lineage>
</organism>
<name>A0ABN8Z2N4_RANTA</name>
<accession>A0ABN8Z2N4</accession>
<dbReference type="EMBL" id="OX459962">
    <property type="protein sequence ID" value="CAI9166893.1"/>
    <property type="molecule type" value="Genomic_DNA"/>
</dbReference>
<dbReference type="Proteomes" id="UP001176941">
    <property type="component" value="Chromosome 26"/>
</dbReference>
<keyword evidence="1" id="KW-1133">Transmembrane helix</keyword>
<feature type="transmembrane region" description="Helical" evidence="1">
    <location>
        <begin position="20"/>
        <end position="38"/>
    </location>
</feature>
<keyword evidence="3" id="KW-1185">Reference proteome</keyword>
<evidence type="ECO:0000256" key="1">
    <source>
        <dbReference type="SAM" id="Phobius"/>
    </source>
</evidence>
<proteinExistence type="predicted"/>
<sequence length="137" mass="15167">MESQDRSAKPFRLICSVPDFLILLLEFNCFAVLCSFLLHQVNQLYVYMYPLCLEPPTLPSRPLGHRSTGELPALCSCLPLAVKVFQMVVTYVSAAAQLVPPSPSHPISTCPLSTSSSPFLPADRFSCAIFLDSIYMH</sequence>
<protein>
    <submittedName>
        <fullName evidence="2">Uncharacterized protein</fullName>
    </submittedName>
</protein>
<evidence type="ECO:0000313" key="3">
    <source>
        <dbReference type="Proteomes" id="UP001176941"/>
    </source>
</evidence>
<reference evidence="2" key="1">
    <citation type="submission" date="2023-04" db="EMBL/GenBank/DDBJ databases">
        <authorList>
            <consortium name="ELIXIR-Norway"/>
        </authorList>
    </citation>
    <scope>NUCLEOTIDE SEQUENCE [LARGE SCALE GENOMIC DNA]</scope>
</reference>
<keyword evidence="1" id="KW-0472">Membrane</keyword>
<keyword evidence="1" id="KW-0812">Transmembrane</keyword>
<gene>
    <name evidence="2" type="ORF">MRATA1EN1_LOCUS15855</name>
</gene>
<evidence type="ECO:0000313" key="2">
    <source>
        <dbReference type="EMBL" id="CAI9166893.1"/>
    </source>
</evidence>